<protein>
    <submittedName>
        <fullName evidence="2">Unannotated protein</fullName>
    </submittedName>
</protein>
<dbReference type="AlphaFoldDB" id="A0A6J6W683"/>
<proteinExistence type="predicted"/>
<dbReference type="EMBL" id="CAEZYH010000067">
    <property type="protein sequence ID" value="CAB4725356.1"/>
    <property type="molecule type" value="Genomic_DNA"/>
</dbReference>
<accession>A0A6J6W683</accession>
<sequence>MSEMGIRQLRADAAASVRRAASGEHIVISIGGRPIAQLGPLGAPEGQARLSDLVARGLVIAPRRGGVYQPTPAVSVWSGGRIDKLLRDIR</sequence>
<name>A0A6J6W683_9ZZZZ</name>
<reference evidence="2" key="1">
    <citation type="submission" date="2020-05" db="EMBL/GenBank/DDBJ databases">
        <authorList>
            <person name="Chiriac C."/>
            <person name="Salcher M."/>
            <person name="Ghai R."/>
            <person name="Kavagutti S V."/>
        </authorList>
    </citation>
    <scope>NUCLEOTIDE SEQUENCE</scope>
</reference>
<gene>
    <name evidence="1" type="ORF">UFOPK2658_01358</name>
    <name evidence="2" type="ORF">UFOPK2880_01407</name>
</gene>
<evidence type="ECO:0000313" key="1">
    <source>
        <dbReference type="EMBL" id="CAB4725356.1"/>
    </source>
</evidence>
<organism evidence="2">
    <name type="scientific">freshwater metagenome</name>
    <dbReference type="NCBI Taxonomy" id="449393"/>
    <lineage>
        <taxon>unclassified sequences</taxon>
        <taxon>metagenomes</taxon>
        <taxon>ecological metagenomes</taxon>
    </lineage>
</organism>
<evidence type="ECO:0000313" key="2">
    <source>
        <dbReference type="EMBL" id="CAB4780401.1"/>
    </source>
</evidence>
<dbReference type="EMBL" id="CAEZZP010000104">
    <property type="protein sequence ID" value="CAB4780401.1"/>
    <property type="molecule type" value="Genomic_DNA"/>
</dbReference>